<feature type="transmembrane region" description="Helical" evidence="1">
    <location>
        <begin position="55"/>
        <end position="78"/>
    </location>
</feature>
<protein>
    <recommendedName>
        <fullName evidence="4">DUF3392 domain-containing protein</fullName>
    </recommendedName>
</protein>
<dbReference type="HOGENOM" id="CLU_147302_0_0_6"/>
<sequence>MDWLSDLAAAMGGTLYPYLGSIATAMVACTLVVLHGDIQSFIRARIRTWPFLFRTLLYVGLIAFGYGLLIAALAPWLAQQLAGLTAQWLLAVVTLTFLFIGVWAERHRQI</sequence>
<evidence type="ECO:0000256" key="1">
    <source>
        <dbReference type="SAM" id="Phobius"/>
    </source>
</evidence>
<dbReference type="EMBL" id="CP002209">
    <property type="protein sequence ID" value="ADN74716.1"/>
    <property type="molecule type" value="Genomic_DNA"/>
</dbReference>
<keyword evidence="1" id="KW-0812">Transmembrane</keyword>
<dbReference type="OrthoDB" id="6196761at2"/>
<dbReference type="InterPro" id="IPR021813">
    <property type="entry name" value="DUF3392"/>
</dbReference>
<dbReference type="KEGG" id="fbl:Fbal_0502"/>
<reference evidence="2 3" key="1">
    <citation type="journal article" date="2010" name="Stand. Genomic Sci.">
        <title>Complete genome sequence of Ferrimonas balearica type strain (PAT).</title>
        <authorList>
            <person name="Nolan M."/>
            <person name="Sikorski J."/>
            <person name="Davenport K."/>
            <person name="Lucas S."/>
            <person name="Glavina Del Rio T."/>
            <person name="Tice H."/>
            <person name="Cheng J."/>
            <person name="Goodwin L."/>
            <person name="Pitluck S."/>
            <person name="Liolios K."/>
            <person name="Ivanova N."/>
            <person name="Mavromatis K."/>
            <person name="Ovchinnikova G."/>
            <person name="Pati A."/>
            <person name="Chen A."/>
            <person name="Palaniappan K."/>
            <person name="Land M."/>
            <person name="Hauser L."/>
            <person name="Chang Y."/>
            <person name="Jeffries C."/>
            <person name="Tapia R."/>
            <person name="Brettin T."/>
            <person name="Detter J."/>
            <person name="Han C."/>
            <person name="Yasawong M."/>
            <person name="Rohde M."/>
            <person name="Tindall B."/>
            <person name="Goker M."/>
            <person name="Woyke T."/>
            <person name="Bristow J."/>
            <person name="Eisen J."/>
            <person name="Markowitz V."/>
            <person name="Hugenholtz P."/>
            <person name="Kyrpides N."/>
            <person name="Klenk H."/>
            <person name="Lapidus A."/>
        </authorList>
    </citation>
    <scope>NUCLEOTIDE SEQUENCE [LARGE SCALE GENOMIC DNA]</scope>
    <source>
        <strain evidence="3">DSM 9799 / CCM 4581 / KCTC 23876 / PAT</strain>
    </source>
</reference>
<name>E1SPQ2_FERBD</name>
<feature type="transmembrane region" description="Helical" evidence="1">
    <location>
        <begin position="84"/>
        <end position="104"/>
    </location>
</feature>
<keyword evidence="1" id="KW-1133">Transmembrane helix</keyword>
<accession>E1SPQ2</accession>
<evidence type="ECO:0000313" key="2">
    <source>
        <dbReference type="EMBL" id="ADN74716.1"/>
    </source>
</evidence>
<keyword evidence="1" id="KW-0472">Membrane</keyword>
<keyword evidence="3" id="KW-1185">Reference proteome</keyword>
<feature type="transmembrane region" description="Helical" evidence="1">
    <location>
        <begin position="15"/>
        <end position="34"/>
    </location>
</feature>
<proteinExistence type="predicted"/>
<evidence type="ECO:0000313" key="3">
    <source>
        <dbReference type="Proteomes" id="UP000006683"/>
    </source>
</evidence>
<dbReference type="STRING" id="550540.Fbal_0502"/>
<evidence type="ECO:0008006" key="4">
    <source>
        <dbReference type="Google" id="ProtNLM"/>
    </source>
</evidence>
<dbReference type="Proteomes" id="UP000006683">
    <property type="component" value="Chromosome"/>
</dbReference>
<dbReference type="GeneID" id="67180743"/>
<dbReference type="Pfam" id="PF11872">
    <property type="entry name" value="DUF3392"/>
    <property type="match status" value="1"/>
</dbReference>
<dbReference type="RefSeq" id="WP_013344022.1">
    <property type="nucleotide sequence ID" value="NC_014541.1"/>
</dbReference>
<gene>
    <name evidence="2" type="ordered locus">Fbal_0502</name>
</gene>
<dbReference type="AlphaFoldDB" id="E1SPQ2"/>
<organism evidence="2 3">
    <name type="scientific">Ferrimonas balearica (strain DSM 9799 / CCM 4581 / KCTC 23876 / PAT)</name>
    <dbReference type="NCBI Taxonomy" id="550540"/>
    <lineage>
        <taxon>Bacteria</taxon>
        <taxon>Pseudomonadati</taxon>
        <taxon>Pseudomonadota</taxon>
        <taxon>Gammaproteobacteria</taxon>
        <taxon>Alteromonadales</taxon>
        <taxon>Ferrimonadaceae</taxon>
        <taxon>Ferrimonas</taxon>
    </lineage>
</organism>